<name>A0A6N6MU46_9HYPH</name>
<evidence type="ECO:0000313" key="2">
    <source>
        <dbReference type="Proteomes" id="UP000441523"/>
    </source>
</evidence>
<dbReference type="Proteomes" id="UP000441523">
    <property type="component" value="Unassembled WGS sequence"/>
</dbReference>
<comment type="caution">
    <text evidence="1">The sequence shown here is derived from an EMBL/GenBank/DDBJ whole genome shotgun (WGS) entry which is preliminary data.</text>
</comment>
<dbReference type="EMBL" id="VZZJ01000002">
    <property type="protein sequence ID" value="KAB1075468.1"/>
    <property type="molecule type" value="Genomic_DNA"/>
</dbReference>
<accession>A0A6N6MU46</accession>
<keyword evidence="2" id="KW-1185">Reference proteome</keyword>
<proteinExistence type="predicted"/>
<protein>
    <submittedName>
        <fullName evidence="1">Uncharacterized protein</fullName>
    </submittedName>
</protein>
<sequence length="95" mass="11296">MAFAQIMSKLMPRVRQIDYKELVRIMWIDQIGDDPVLRRNPTTCCLDEAIRRALAKWTDRPFEQVCLIIRDRGLKPITTYKAVRKIYDRPDFPKS</sequence>
<reference evidence="1 2" key="1">
    <citation type="submission" date="2019-09" db="EMBL/GenBank/DDBJ databases">
        <title>YIM 132548 draft genome.</title>
        <authorList>
            <person name="Jiang L."/>
        </authorList>
    </citation>
    <scope>NUCLEOTIDE SEQUENCE [LARGE SCALE GENOMIC DNA]</scope>
    <source>
        <strain evidence="1 2">YIM 132548</strain>
    </source>
</reference>
<dbReference type="AlphaFoldDB" id="A0A6N6MU46"/>
<dbReference type="RefSeq" id="WP_150961478.1">
    <property type="nucleotide sequence ID" value="NZ_VZZJ01000002.1"/>
</dbReference>
<gene>
    <name evidence="1" type="ORF">F6X51_01915</name>
</gene>
<organism evidence="1 2">
    <name type="scientific">Methylobacterium planeticum</name>
    <dbReference type="NCBI Taxonomy" id="2615211"/>
    <lineage>
        <taxon>Bacteria</taxon>
        <taxon>Pseudomonadati</taxon>
        <taxon>Pseudomonadota</taxon>
        <taxon>Alphaproteobacteria</taxon>
        <taxon>Hyphomicrobiales</taxon>
        <taxon>Methylobacteriaceae</taxon>
        <taxon>Methylobacterium</taxon>
    </lineage>
</organism>
<evidence type="ECO:0000313" key="1">
    <source>
        <dbReference type="EMBL" id="KAB1075468.1"/>
    </source>
</evidence>